<protein>
    <submittedName>
        <fullName evidence="1">Uncharacterized protein</fullName>
    </submittedName>
</protein>
<evidence type="ECO:0000313" key="1">
    <source>
        <dbReference type="EMBL" id="JAE32321.1"/>
    </source>
</evidence>
<sequence>MSNVLCANIWVSATKLFALLMSHISTPYLMAIPARVSILETSCSR</sequence>
<reference evidence="1" key="2">
    <citation type="journal article" date="2015" name="Data Brief">
        <title>Shoot transcriptome of the giant reed, Arundo donax.</title>
        <authorList>
            <person name="Barrero R.A."/>
            <person name="Guerrero F.D."/>
            <person name="Moolhuijzen P."/>
            <person name="Goolsby J.A."/>
            <person name="Tidwell J."/>
            <person name="Bellgard S.E."/>
            <person name="Bellgard M.I."/>
        </authorList>
    </citation>
    <scope>NUCLEOTIDE SEQUENCE</scope>
    <source>
        <tissue evidence="1">Shoot tissue taken approximately 20 cm above the soil surface</tissue>
    </source>
</reference>
<accession>A0A0A9HBT8</accession>
<organism evidence="1">
    <name type="scientific">Arundo donax</name>
    <name type="common">Giant reed</name>
    <name type="synonym">Donax arundinaceus</name>
    <dbReference type="NCBI Taxonomy" id="35708"/>
    <lineage>
        <taxon>Eukaryota</taxon>
        <taxon>Viridiplantae</taxon>
        <taxon>Streptophyta</taxon>
        <taxon>Embryophyta</taxon>
        <taxon>Tracheophyta</taxon>
        <taxon>Spermatophyta</taxon>
        <taxon>Magnoliopsida</taxon>
        <taxon>Liliopsida</taxon>
        <taxon>Poales</taxon>
        <taxon>Poaceae</taxon>
        <taxon>PACMAD clade</taxon>
        <taxon>Arundinoideae</taxon>
        <taxon>Arundineae</taxon>
        <taxon>Arundo</taxon>
    </lineage>
</organism>
<dbReference type="EMBL" id="GBRH01165575">
    <property type="protein sequence ID" value="JAE32321.1"/>
    <property type="molecule type" value="Transcribed_RNA"/>
</dbReference>
<proteinExistence type="predicted"/>
<reference evidence="1" key="1">
    <citation type="submission" date="2014-09" db="EMBL/GenBank/DDBJ databases">
        <authorList>
            <person name="Magalhaes I.L.F."/>
            <person name="Oliveira U."/>
            <person name="Santos F.R."/>
            <person name="Vidigal T.H.D.A."/>
            <person name="Brescovit A.D."/>
            <person name="Santos A.J."/>
        </authorList>
    </citation>
    <scope>NUCLEOTIDE SEQUENCE</scope>
    <source>
        <tissue evidence="1">Shoot tissue taken approximately 20 cm above the soil surface</tissue>
    </source>
</reference>
<name>A0A0A9HBT8_ARUDO</name>
<dbReference type="AlphaFoldDB" id="A0A0A9HBT8"/>